<dbReference type="OrthoDB" id="109635at2157"/>
<evidence type="ECO:0008006" key="3">
    <source>
        <dbReference type="Google" id="ProtNLM"/>
    </source>
</evidence>
<sequence>MHIEFLVEEPSAEAALRNLVPKILGSGVEFRVIRFQGKQDLLSRLPGLLKGYRRWITADWRIVVLVDEDRQDCRELKAELEKAAGDAELSTRSVTRGGSAFQVLNRISIEELEAWFFGDVEALHLAYPRIPPSLATSSKYRDPDAIQGGTWEALERELQGKGYFRGGLAKIEAAKAISAHMDPDQNRSKSFQVFRDGLRDMVNYPRS</sequence>
<dbReference type="GeneID" id="12509264"/>
<dbReference type="PATRIC" id="fig|1110509.7.peg.102"/>
<evidence type="ECO:0000313" key="2">
    <source>
        <dbReference type="Proteomes" id="UP000005877"/>
    </source>
</evidence>
<dbReference type="HOGENOM" id="CLU_109798_0_0_2"/>
<evidence type="ECO:0000313" key="1">
    <source>
        <dbReference type="EMBL" id="AET63488.1"/>
    </source>
</evidence>
<dbReference type="RefSeq" id="WP_014585676.1">
    <property type="nucleotide sequence ID" value="NC_017527.1"/>
</dbReference>
<dbReference type="Pfam" id="PF14103">
    <property type="entry name" value="DUF4276"/>
    <property type="match status" value="1"/>
</dbReference>
<keyword evidence="2" id="KW-1185">Reference proteome</keyword>
<protein>
    <recommendedName>
        <fullName evidence="3">DUF4276 family protein</fullName>
    </recommendedName>
</protein>
<dbReference type="InterPro" id="IPR025455">
    <property type="entry name" value="DUF4276"/>
</dbReference>
<dbReference type="EMBL" id="CP003117">
    <property type="protein sequence ID" value="AET63488.1"/>
    <property type="molecule type" value="Genomic_DNA"/>
</dbReference>
<dbReference type="STRING" id="1110509.Mhar_0095"/>
<gene>
    <name evidence="1" type="ordered locus">Mhar_0095</name>
</gene>
<dbReference type="Proteomes" id="UP000005877">
    <property type="component" value="Chromosome"/>
</dbReference>
<accession>G7WKK9</accession>
<dbReference type="KEGG" id="mhi:Mhar_0095"/>
<organism evidence="1 2">
    <name type="scientific">Methanothrix harundinacea (strain 6Ac)</name>
    <name type="common">Methanosaeta harundinacea</name>
    <dbReference type="NCBI Taxonomy" id="1110509"/>
    <lineage>
        <taxon>Archaea</taxon>
        <taxon>Methanobacteriati</taxon>
        <taxon>Methanobacteriota</taxon>
        <taxon>Stenosarchaea group</taxon>
        <taxon>Methanomicrobia</taxon>
        <taxon>Methanotrichales</taxon>
        <taxon>Methanotrichaceae</taxon>
        <taxon>Methanothrix</taxon>
    </lineage>
</organism>
<proteinExistence type="predicted"/>
<reference evidence="1 2" key="1">
    <citation type="journal article" date="2012" name="PLoS ONE">
        <title>The genome characteristics and predicted function of methyl-group oxidation pathway in the obligate aceticlastic methanogens, Methanosaeta spp.</title>
        <authorList>
            <person name="Zhu J."/>
            <person name="Zheng H."/>
            <person name="Ai G."/>
            <person name="Zhang G."/>
            <person name="Liu D."/>
            <person name="Liu X."/>
            <person name="Dong X."/>
        </authorList>
    </citation>
    <scope>NUCLEOTIDE SEQUENCE [LARGE SCALE GENOMIC DNA]</scope>
    <source>
        <strain evidence="1 2">6Ac</strain>
    </source>
</reference>
<name>G7WKK9_METH6</name>
<dbReference type="AlphaFoldDB" id="G7WKK9"/>